<dbReference type="EMBL" id="AIME01000001">
    <property type="protein sequence ID" value="EJF76198.1"/>
    <property type="molecule type" value="Genomic_DNA"/>
</dbReference>
<reference evidence="1 4" key="1">
    <citation type="submission" date="2012-03" db="EMBL/GenBank/DDBJ databases">
        <title>The Genome Sequence of Bartonella alsatica IBS 382.</title>
        <authorList>
            <consortium name="The Broad Institute Genome Sequencing Platform"/>
            <consortium name="The Broad Institute Genome Sequencing Center for Infectious Disease"/>
            <person name="Feldgarden M."/>
            <person name="Kirby J."/>
            <person name="Kosoy M."/>
            <person name="Birtles R."/>
            <person name="Probert W.S."/>
            <person name="Chiaraviglio L."/>
            <person name="Young S.K."/>
            <person name="Zeng Q."/>
            <person name="Gargeya S."/>
            <person name="Fitzgerald M."/>
            <person name="Haas B."/>
            <person name="Abouelleil A."/>
            <person name="Alvarado L."/>
            <person name="Arachchi H.M."/>
            <person name="Berlin A."/>
            <person name="Chapman S.B."/>
            <person name="Gearin G."/>
            <person name="Goldberg J."/>
            <person name="Griggs A."/>
            <person name="Gujja S."/>
            <person name="Hansen M."/>
            <person name="Heiman D."/>
            <person name="Howarth C."/>
            <person name="Larimer J."/>
            <person name="Lui A."/>
            <person name="MacDonald P.J.P."/>
            <person name="McCowen C."/>
            <person name="Montmayeur A."/>
            <person name="Murphy C."/>
            <person name="Neiman D."/>
            <person name="Pearson M."/>
            <person name="Priest M."/>
            <person name="Roberts A."/>
            <person name="Saif S."/>
            <person name="Shea T."/>
            <person name="Sisk P."/>
            <person name="Stolte C."/>
            <person name="Sykes S."/>
            <person name="Wortman J."/>
            <person name="Nusbaum C."/>
            <person name="Birren B."/>
        </authorList>
    </citation>
    <scope>NUCLEOTIDE SEQUENCE [LARGE SCALE GENOMIC DNA]</scope>
    <source>
        <strain evidence="1 4">IBS 382</strain>
    </source>
</reference>
<dbReference type="Proteomes" id="UP000008761">
    <property type="component" value="Unassembled WGS sequence"/>
</dbReference>
<accession>J1IRI7</accession>
<dbReference type="AlphaFoldDB" id="J1IRI7"/>
<dbReference type="HOGENOM" id="CLU_219970_0_0_5"/>
<evidence type="ECO:0000313" key="2">
    <source>
        <dbReference type="EMBL" id="EJF76031.1"/>
    </source>
</evidence>
<dbReference type="EMBL" id="AIME01000021">
    <property type="protein sequence ID" value="EJF74127.1"/>
    <property type="molecule type" value="Genomic_DNA"/>
</dbReference>
<dbReference type="EMBL" id="AIME01000002">
    <property type="protein sequence ID" value="EJF76031.1"/>
    <property type="molecule type" value="Genomic_DNA"/>
</dbReference>
<evidence type="ECO:0000313" key="3">
    <source>
        <dbReference type="EMBL" id="EJF76198.1"/>
    </source>
</evidence>
<sequence length="36" mass="4115">MAARFLREDVNTGSRMIYGCFRLVCKYVLVDSSVTI</sequence>
<organism evidence="1 4">
    <name type="scientific">Bartonella alsatica IBS 382</name>
    <dbReference type="NCBI Taxonomy" id="1094551"/>
    <lineage>
        <taxon>Bacteria</taxon>
        <taxon>Pseudomonadati</taxon>
        <taxon>Pseudomonadota</taxon>
        <taxon>Alphaproteobacteria</taxon>
        <taxon>Hyphomicrobiales</taxon>
        <taxon>Bartonellaceae</taxon>
        <taxon>Bartonella</taxon>
    </lineage>
</organism>
<evidence type="ECO:0000313" key="4">
    <source>
        <dbReference type="Proteomes" id="UP000008761"/>
    </source>
</evidence>
<comment type="caution">
    <text evidence="1">The sequence shown here is derived from an EMBL/GenBank/DDBJ whole genome shotgun (WGS) entry which is preliminary data.</text>
</comment>
<proteinExistence type="predicted"/>
<evidence type="ECO:0000313" key="1">
    <source>
        <dbReference type="EMBL" id="EJF74127.1"/>
    </source>
</evidence>
<protein>
    <submittedName>
        <fullName evidence="1">Uncharacterized protein</fullName>
    </submittedName>
</protein>
<name>J1IRI7_9HYPH</name>
<gene>
    <name evidence="3" type="ORF">MEC_00001</name>
    <name evidence="2" type="ORF">MEC_00140</name>
    <name evidence="1" type="ORF">MEC_01369</name>
</gene>